<keyword evidence="5 7" id="KW-0472">Membrane</keyword>
<feature type="transmembrane region" description="Helical" evidence="7">
    <location>
        <begin position="296"/>
        <end position="316"/>
    </location>
</feature>
<feature type="transmembrane region" description="Helical" evidence="7">
    <location>
        <begin position="402"/>
        <end position="421"/>
    </location>
</feature>
<feature type="transmembrane region" description="Helical" evidence="7">
    <location>
        <begin position="427"/>
        <end position="450"/>
    </location>
</feature>
<evidence type="ECO:0000256" key="6">
    <source>
        <dbReference type="SAM" id="MobiDB-lite"/>
    </source>
</evidence>
<evidence type="ECO:0000313" key="10">
    <source>
        <dbReference type="Proteomes" id="UP000016923"/>
    </source>
</evidence>
<evidence type="ECO:0000256" key="7">
    <source>
        <dbReference type="SAM" id="Phobius"/>
    </source>
</evidence>
<keyword evidence="3 7" id="KW-0812">Transmembrane</keyword>
<dbReference type="OMA" id="CQIFNGV"/>
<dbReference type="SUPFAM" id="SSF103473">
    <property type="entry name" value="MFS general substrate transporter"/>
    <property type="match status" value="1"/>
</dbReference>
<feature type="transmembrane region" description="Helical" evidence="7">
    <location>
        <begin position="56"/>
        <end position="73"/>
    </location>
</feature>
<keyword evidence="4 7" id="KW-1133">Transmembrane helix</keyword>
<sequence>MSAAVTDNAGHVDFEKSPPVPQVEDYNDDKSRPESAFKQAGVLEAEAITQVWTKPYIITMFVLIYLMNFILGMQGTVQSNLSAYVTSSFDEHGLSSTISVVATIVGGVSALTIAKIIDVVGRVQGFIFMVVLIVVGQIMKSACKNIETYAAAHTLYWVGYLGLLYILNVIVADMTTLKNRLLIFGLNSTPTIITVFAGSNISQLYYEKLNFRWAFGSWAIITAAFSIPMLAILILQSQKAKKLGILRPKSNRTAIESFKYYFVNFDIIGLVLVTAGWALLLLPFSLATSAPHGWKTGYIIAMIVVGGVCLIAFCLWEQYGAKVQYLPWRYLRDRGILGGSLCYGFMFLSIYCWDTYYYSYLQVVNNQSISASGYIVNAFSVGSAFLSPFIGLLVSYTGNYKYVGATGIPLMVLGTALLIKFRNPESSTGYLVMCQLFNGFGSGFLSLTSQMAVMAPVTHQEVAVVLAIFGMFGSIGAAIGETIAGALWTNQLPGLIYKELPAEYKDLTADIYASLAVQISYPMGSEVRTAIINAYATLMHRMVIAGAVFLIPTFISVLVWQNINLKTKEEKEGTQSKGNLF</sequence>
<dbReference type="InterPro" id="IPR020846">
    <property type="entry name" value="MFS_dom"/>
</dbReference>
<dbReference type="InterPro" id="IPR036259">
    <property type="entry name" value="MFS_trans_sf"/>
</dbReference>
<dbReference type="Proteomes" id="UP000016923">
    <property type="component" value="Unassembled WGS sequence"/>
</dbReference>
<dbReference type="InterPro" id="IPR010573">
    <property type="entry name" value="MFS_Str1/Tri12-like"/>
</dbReference>
<feature type="transmembrane region" description="Helical" evidence="7">
    <location>
        <begin position="213"/>
        <end position="237"/>
    </location>
</feature>
<feature type="transmembrane region" description="Helical" evidence="7">
    <location>
        <begin position="462"/>
        <end position="488"/>
    </location>
</feature>
<dbReference type="Pfam" id="PF07690">
    <property type="entry name" value="MFS_1"/>
    <property type="match status" value="1"/>
</dbReference>
<dbReference type="HOGENOM" id="CLU_012970_1_0_1"/>
<feature type="transmembrane region" description="Helical" evidence="7">
    <location>
        <begin position="258"/>
        <end position="284"/>
    </location>
</feature>
<evidence type="ECO:0000256" key="3">
    <source>
        <dbReference type="ARBA" id="ARBA00022692"/>
    </source>
</evidence>
<evidence type="ECO:0000313" key="9">
    <source>
        <dbReference type="EMBL" id="EPE02886.1"/>
    </source>
</evidence>
<dbReference type="VEuPathDB" id="FungiDB:F503_01627"/>
<evidence type="ECO:0000259" key="8">
    <source>
        <dbReference type="PROSITE" id="PS50850"/>
    </source>
</evidence>
<keyword evidence="10" id="KW-1185">Reference proteome</keyword>
<feature type="transmembrane region" description="Helical" evidence="7">
    <location>
        <begin position="542"/>
        <end position="560"/>
    </location>
</feature>
<feature type="transmembrane region" description="Helical" evidence="7">
    <location>
        <begin position="154"/>
        <end position="174"/>
    </location>
</feature>
<feature type="transmembrane region" description="Helical" evidence="7">
    <location>
        <begin position="181"/>
        <end position="201"/>
    </location>
</feature>
<dbReference type="OrthoDB" id="4078873at2759"/>
<accession>S3BTX8</accession>
<comment type="subcellular location">
    <subcellularLocation>
        <location evidence="1">Membrane</location>
        <topology evidence="1">Multi-pass membrane protein</topology>
    </subcellularLocation>
</comment>
<evidence type="ECO:0000256" key="4">
    <source>
        <dbReference type="ARBA" id="ARBA00022989"/>
    </source>
</evidence>
<organism evidence="9 10">
    <name type="scientific">Ophiostoma piceae (strain UAMH 11346)</name>
    <name type="common">Sap stain fungus</name>
    <dbReference type="NCBI Taxonomy" id="1262450"/>
    <lineage>
        <taxon>Eukaryota</taxon>
        <taxon>Fungi</taxon>
        <taxon>Dikarya</taxon>
        <taxon>Ascomycota</taxon>
        <taxon>Pezizomycotina</taxon>
        <taxon>Sordariomycetes</taxon>
        <taxon>Sordariomycetidae</taxon>
        <taxon>Ophiostomatales</taxon>
        <taxon>Ophiostomataceae</taxon>
        <taxon>Ophiostoma</taxon>
    </lineage>
</organism>
<dbReference type="PROSITE" id="PS50850">
    <property type="entry name" value="MFS"/>
    <property type="match status" value="1"/>
</dbReference>
<keyword evidence="2" id="KW-0813">Transport</keyword>
<evidence type="ECO:0000256" key="5">
    <source>
        <dbReference type="ARBA" id="ARBA00023136"/>
    </source>
</evidence>
<dbReference type="EMBL" id="KE148173">
    <property type="protein sequence ID" value="EPE02886.1"/>
    <property type="molecule type" value="Genomic_DNA"/>
</dbReference>
<gene>
    <name evidence="9" type="ORF">F503_01627</name>
</gene>
<dbReference type="GO" id="GO:0022857">
    <property type="term" value="F:transmembrane transporter activity"/>
    <property type="evidence" value="ECO:0007669"/>
    <property type="project" value="InterPro"/>
</dbReference>
<protein>
    <submittedName>
        <fullName evidence="9">Siderophore iron transporter mirb</fullName>
    </submittedName>
</protein>
<dbReference type="GO" id="GO:0005886">
    <property type="term" value="C:plasma membrane"/>
    <property type="evidence" value="ECO:0007669"/>
    <property type="project" value="TreeGrafter"/>
</dbReference>
<dbReference type="Gene3D" id="1.20.1250.20">
    <property type="entry name" value="MFS general substrate transporter like domains"/>
    <property type="match status" value="2"/>
</dbReference>
<feature type="transmembrane region" description="Helical" evidence="7">
    <location>
        <begin position="336"/>
        <end position="359"/>
    </location>
</feature>
<dbReference type="InterPro" id="IPR011701">
    <property type="entry name" value="MFS"/>
</dbReference>
<feature type="region of interest" description="Disordered" evidence="6">
    <location>
        <begin position="1"/>
        <end position="32"/>
    </location>
</feature>
<reference evidence="9 10" key="1">
    <citation type="journal article" date="2013" name="BMC Genomics">
        <title>The genome and transcriptome of the pine saprophyte Ophiostoma piceae, and a comparison with the bark beetle-associated pine pathogen Grosmannia clavigera.</title>
        <authorList>
            <person name="Haridas S."/>
            <person name="Wang Y."/>
            <person name="Lim L."/>
            <person name="Massoumi Alamouti S."/>
            <person name="Jackman S."/>
            <person name="Docking R."/>
            <person name="Robertson G."/>
            <person name="Birol I."/>
            <person name="Bohlmann J."/>
            <person name="Breuil C."/>
        </authorList>
    </citation>
    <scope>NUCLEOTIDE SEQUENCE [LARGE SCALE GENOMIC DNA]</scope>
    <source>
        <strain evidence="9 10">UAMH 11346</strain>
    </source>
</reference>
<feature type="transmembrane region" description="Helical" evidence="7">
    <location>
        <begin position="93"/>
        <end position="113"/>
    </location>
</feature>
<dbReference type="Pfam" id="PF06609">
    <property type="entry name" value="TRI12"/>
    <property type="match status" value="1"/>
</dbReference>
<evidence type="ECO:0000256" key="1">
    <source>
        <dbReference type="ARBA" id="ARBA00004141"/>
    </source>
</evidence>
<feature type="transmembrane region" description="Helical" evidence="7">
    <location>
        <begin position="371"/>
        <end position="395"/>
    </location>
</feature>
<feature type="domain" description="Major facilitator superfamily (MFS) profile" evidence="8">
    <location>
        <begin position="60"/>
        <end position="564"/>
    </location>
</feature>
<feature type="transmembrane region" description="Helical" evidence="7">
    <location>
        <begin position="125"/>
        <end position="142"/>
    </location>
</feature>
<dbReference type="PANTHER" id="PTHR23501:SF107">
    <property type="entry name" value="TRANSPORTER, PUTATIVE (AFU_ORTHOLOGUE AFUA_7G04730)-RELATED"/>
    <property type="match status" value="1"/>
</dbReference>
<name>S3BTX8_OPHP1</name>
<evidence type="ECO:0000256" key="2">
    <source>
        <dbReference type="ARBA" id="ARBA00022448"/>
    </source>
</evidence>
<dbReference type="AlphaFoldDB" id="S3BTX8"/>
<dbReference type="eggNOG" id="KOG0254">
    <property type="taxonomic scope" value="Eukaryota"/>
</dbReference>
<proteinExistence type="predicted"/>
<dbReference type="PANTHER" id="PTHR23501">
    <property type="entry name" value="MAJOR FACILITATOR SUPERFAMILY"/>
    <property type="match status" value="1"/>
</dbReference>